<feature type="compositionally biased region" description="Low complexity" evidence="1">
    <location>
        <begin position="64"/>
        <end position="77"/>
    </location>
</feature>
<gene>
    <name evidence="2" type="ORF">C2S_3513</name>
</gene>
<sequence length="275" mass="31832">MSYIVPYVDIPDHIYRQAYALHEVNRLWSEDLYADGEIFRELAQISLDALPLATPVQNSSQDITPSDATTAVDATAVPPTPNDYGPKYIFDESGYRFYHGFTREIELELYMPQTGLTLLRDHMTRSTETKLLVVVDLKTYNKWTYGWSVTFSTHGPFKTFNRGGEFISDAGRRVEACVYAFSEAINSVVDFINDSRYEKPPISNIYVRVPQFRDSKYALHWLLRAVEQGETGHETWRAWVRNMYNAVSKTLVQMRKLRAEGVHVRMWQNIKQPLD</sequence>
<comment type="caution">
    <text evidence="2">The sequence shown here is derived from an EMBL/GenBank/DDBJ whole genome shotgun (WGS) entry which is preliminary data.</text>
</comment>
<proteinExistence type="predicted"/>
<dbReference type="AlphaFoldDB" id="A0A2H3SIH6"/>
<accession>A0A2H3SIH6</accession>
<evidence type="ECO:0000313" key="3">
    <source>
        <dbReference type="Proteomes" id="UP000760494"/>
    </source>
</evidence>
<evidence type="ECO:0000313" key="2">
    <source>
        <dbReference type="EMBL" id="VTT57880.1"/>
    </source>
</evidence>
<name>A0A2H3SIH6_FUSFU</name>
<dbReference type="EMBL" id="CABFJX010000013">
    <property type="protein sequence ID" value="VTT57880.1"/>
    <property type="molecule type" value="Genomic_DNA"/>
</dbReference>
<dbReference type="Proteomes" id="UP000760494">
    <property type="component" value="Unassembled WGS sequence"/>
</dbReference>
<reference evidence="2" key="1">
    <citation type="submission" date="2019-05" db="EMBL/GenBank/DDBJ databases">
        <authorList>
            <person name="Piombo E."/>
        </authorList>
    </citation>
    <scope>NUCLEOTIDE SEQUENCE</scope>
    <source>
        <strain evidence="2">C2S</strain>
    </source>
</reference>
<organism evidence="2 3">
    <name type="scientific">Fusarium fujikuroi</name>
    <name type="common">Bakanae and foot rot disease fungus</name>
    <name type="synonym">Gibberella fujikuroi</name>
    <dbReference type="NCBI Taxonomy" id="5127"/>
    <lineage>
        <taxon>Eukaryota</taxon>
        <taxon>Fungi</taxon>
        <taxon>Dikarya</taxon>
        <taxon>Ascomycota</taxon>
        <taxon>Pezizomycotina</taxon>
        <taxon>Sordariomycetes</taxon>
        <taxon>Hypocreomycetidae</taxon>
        <taxon>Hypocreales</taxon>
        <taxon>Nectriaceae</taxon>
        <taxon>Fusarium</taxon>
        <taxon>Fusarium fujikuroi species complex</taxon>
    </lineage>
</organism>
<dbReference type="OrthoDB" id="5022445at2759"/>
<feature type="region of interest" description="Disordered" evidence="1">
    <location>
        <begin position="58"/>
        <end position="78"/>
    </location>
</feature>
<protein>
    <submittedName>
        <fullName evidence="2">Uncharacterized protein</fullName>
    </submittedName>
</protein>
<evidence type="ECO:0000256" key="1">
    <source>
        <dbReference type="SAM" id="MobiDB-lite"/>
    </source>
</evidence>